<dbReference type="Proteomes" id="UP000275777">
    <property type="component" value="Chromosome"/>
</dbReference>
<proteinExistence type="predicted"/>
<dbReference type="AlphaFoldDB" id="A0A3S4HQS7"/>
<protein>
    <submittedName>
        <fullName evidence="1">Gamma-glutamyl-gamma-aminobutyrate hydrolase PuuD</fullName>
        <ecNumber evidence="1">3.5.1.94</ecNumber>
    </submittedName>
</protein>
<dbReference type="EC" id="3.5.1.94" evidence="1"/>
<keyword evidence="1" id="KW-0378">Hydrolase</keyword>
<dbReference type="GO" id="GO:0033969">
    <property type="term" value="F:gamma-glutamyl-gamma-aminobutyrate hydrolase activity"/>
    <property type="evidence" value="ECO:0007669"/>
    <property type="project" value="UniProtKB-EC"/>
</dbReference>
<reference evidence="1 2" key="1">
    <citation type="submission" date="2018-12" db="EMBL/GenBank/DDBJ databases">
        <authorList>
            <consortium name="Pathogen Informatics"/>
        </authorList>
    </citation>
    <scope>NUCLEOTIDE SEQUENCE [LARGE SCALE GENOMIC DNA]</scope>
    <source>
        <strain evidence="1 2">NCTC9695</strain>
    </source>
</reference>
<accession>A0A3S4HQS7</accession>
<dbReference type="InterPro" id="IPR029062">
    <property type="entry name" value="Class_I_gatase-like"/>
</dbReference>
<dbReference type="EMBL" id="LR134182">
    <property type="protein sequence ID" value="VEB42412.1"/>
    <property type="molecule type" value="Genomic_DNA"/>
</dbReference>
<gene>
    <name evidence="1" type="primary">puuD_1</name>
    <name evidence="1" type="ORF">NCTC9695_02862</name>
</gene>
<dbReference type="Gene3D" id="3.40.50.880">
    <property type="match status" value="1"/>
</dbReference>
<dbReference type="Pfam" id="PF07722">
    <property type="entry name" value="Peptidase_C26"/>
    <property type="match status" value="1"/>
</dbReference>
<sequence length="96" mass="9827">MSQAMIGIPCDLKMIGLLPFHAVGDKYIAAAAGGAGGLPVLIPSLGDEQLLRATLATLDGVLLPGSPSNVEPRHYGGPIAVPARCTIRAATPPRCR</sequence>
<name>A0A3S4HQS7_CHRVL</name>
<dbReference type="SUPFAM" id="SSF52317">
    <property type="entry name" value="Class I glutamine amidotransferase-like"/>
    <property type="match status" value="1"/>
</dbReference>
<organism evidence="1 2">
    <name type="scientific">Chromobacterium violaceum</name>
    <dbReference type="NCBI Taxonomy" id="536"/>
    <lineage>
        <taxon>Bacteria</taxon>
        <taxon>Pseudomonadati</taxon>
        <taxon>Pseudomonadota</taxon>
        <taxon>Betaproteobacteria</taxon>
        <taxon>Neisseriales</taxon>
        <taxon>Chromobacteriaceae</taxon>
        <taxon>Chromobacterium</taxon>
    </lineage>
</organism>
<evidence type="ECO:0000313" key="1">
    <source>
        <dbReference type="EMBL" id="VEB42412.1"/>
    </source>
</evidence>
<evidence type="ECO:0000313" key="2">
    <source>
        <dbReference type="Proteomes" id="UP000275777"/>
    </source>
</evidence>
<dbReference type="InterPro" id="IPR011697">
    <property type="entry name" value="Peptidase_C26"/>
</dbReference>